<feature type="domain" description="Glycosyl transferase family 1" evidence="1">
    <location>
        <begin position="377"/>
        <end position="520"/>
    </location>
</feature>
<dbReference type="CDD" id="cd03809">
    <property type="entry name" value="GT4_MtfB-like"/>
    <property type="match status" value="1"/>
</dbReference>
<dbReference type="Pfam" id="PF00534">
    <property type="entry name" value="Glycos_transf_1"/>
    <property type="match status" value="1"/>
</dbReference>
<protein>
    <recommendedName>
        <fullName evidence="1">Glycosyl transferase family 1 domain-containing protein</fullName>
    </recommendedName>
</protein>
<reference evidence="2 3" key="1">
    <citation type="journal article" date="2018" name="Appl. Microbiol. Biotechnol.">
        <title>Co-cultivation of the strictly anaerobic methanogen Methanosarcina barkeri with aerobic methanotrophs in an oxygen-limited membrane bioreactor.</title>
        <authorList>
            <person name="In 't Zandt M.H."/>
            <person name="van den Bosch T.J.M."/>
            <person name="Rijkers R."/>
            <person name="van Kessel M.A.H.J."/>
            <person name="Jetten M.S.M."/>
            <person name="Welte C.U."/>
        </authorList>
    </citation>
    <scope>NUCLEOTIDE SEQUENCE [LARGE SCALE GENOMIC DNA]</scope>
    <source>
        <strain evidence="2 3">DSM 17706</strain>
    </source>
</reference>
<dbReference type="GO" id="GO:0016757">
    <property type="term" value="F:glycosyltransferase activity"/>
    <property type="evidence" value="ECO:0007669"/>
    <property type="project" value="InterPro"/>
</dbReference>
<dbReference type="PANTHER" id="PTHR46401">
    <property type="entry name" value="GLYCOSYLTRANSFERASE WBBK-RELATED"/>
    <property type="match status" value="1"/>
</dbReference>
<name>A0A2U1SND6_METSR</name>
<dbReference type="SUPFAM" id="SSF53756">
    <property type="entry name" value="UDP-Glycosyltransferase/glycogen phosphorylase"/>
    <property type="match status" value="1"/>
</dbReference>
<dbReference type="Gene3D" id="3.40.50.2000">
    <property type="entry name" value="Glycogen Phosphorylase B"/>
    <property type="match status" value="1"/>
</dbReference>
<proteinExistence type="predicted"/>
<dbReference type="EMBL" id="PUIV01000028">
    <property type="protein sequence ID" value="PWB93116.1"/>
    <property type="molecule type" value="Genomic_DNA"/>
</dbReference>
<accession>A0A2U1SND6</accession>
<comment type="caution">
    <text evidence="2">The sequence shown here is derived from an EMBL/GenBank/DDBJ whole genome shotgun (WGS) entry which is preliminary data.</text>
</comment>
<dbReference type="PANTHER" id="PTHR46401:SF8">
    <property type="entry name" value="BLL6006 PROTEIN"/>
    <property type="match status" value="1"/>
</dbReference>
<evidence type="ECO:0000259" key="1">
    <source>
        <dbReference type="Pfam" id="PF00534"/>
    </source>
</evidence>
<evidence type="ECO:0000313" key="2">
    <source>
        <dbReference type="EMBL" id="PWB93116.1"/>
    </source>
</evidence>
<sequence length="775" mass="86585">MKYRYIGWKSQRFEACVSIAESAKNLVRSMNLGKLIGRFPRRFDIVPLIDLEATANAVGEWEVTGGDPQFDLAGFGVIPLPAGPYAIRAVGGAALDQLREASIYIDTGSGFSEDTRQRIRFFEESDGGFTAYCRFAAPVTRIRFDPADGSRPVFSLLQLEFEPTSAQEQAARLRREGEGRIRLLMNLVRLLPETEGAGGAGRVCKAYLAHLPDFVTLRVAIPPYHADLAQRYPKAEFVVVTADDTAQMTQHLDWCDCYFDPLNALRPTYIPKHVPVLGCVLDLQHMHHPTFFSDTENAMRLREYGYVFDRADLLVAISEFEKRNFERFYGVDGIHVAHLSGFMAEDAGLSRDDIAAARAQSCDAGRYLIYPAVPWVHKNHEILLQAIALLRRRGLDVPIMLTNTGAKKDRVAELKAVAAQLDVSDLVRTESFLPESTLLHYFVHSVGLVFPSLYEGFGIPLVDAMKLGVPILTGTSSAIREICGDACAYFENERNAIAVADDIERFWLDEDRRRALAEKGFVQGENFSSRKMGEQLTKAIESLVERKKRDAAADAPTFRREKRPAIIERLAVFALYLAPLDADEIATLREIEDINRYHAHLFGAQAQVTVGVDISLLRDETLRSLFAKARRLIVFDSSKPRARELATREFSHRYNDALYQLVTTLPQSDSLYRANIMDALLMGLDLNPTATHGELDVGAANIMLDPPPTEIEGVLRYETRRRSGYAVVDAVIRRGGPLSDLYNGDIAYLSAFCTRGTRLRFPGRVSLPDDSRAGH</sequence>
<organism evidence="2 3">
    <name type="scientific">Methylosinus sporium</name>
    <dbReference type="NCBI Taxonomy" id="428"/>
    <lineage>
        <taxon>Bacteria</taxon>
        <taxon>Pseudomonadati</taxon>
        <taxon>Pseudomonadota</taxon>
        <taxon>Alphaproteobacteria</taxon>
        <taxon>Hyphomicrobiales</taxon>
        <taxon>Methylocystaceae</taxon>
        <taxon>Methylosinus</taxon>
    </lineage>
</organism>
<keyword evidence="3" id="KW-1185">Reference proteome</keyword>
<evidence type="ECO:0000313" key="3">
    <source>
        <dbReference type="Proteomes" id="UP000245137"/>
    </source>
</evidence>
<dbReference type="AlphaFoldDB" id="A0A2U1SND6"/>
<gene>
    <name evidence="2" type="ORF">C5689_14775</name>
</gene>
<dbReference type="Proteomes" id="UP000245137">
    <property type="component" value="Unassembled WGS sequence"/>
</dbReference>
<dbReference type="InterPro" id="IPR001296">
    <property type="entry name" value="Glyco_trans_1"/>
</dbReference>